<evidence type="ECO:0000256" key="1">
    <source>
        <dbReference type="ARBA" id="ARBA00001561"/>
    </source>
</evidence>
<keyword evidence="4" id="KW-0732">Signal</keyword>
<dbReference type="RefSeq" id="WP_157479742.1">
    <property type="nucleotide sequence ID" value="NZ_CP046566.1"/>
</dbReference>
<dbReference type="CDD" id="cd02696">
    <property type="entry name" value="MurNAc-LAA"/>
    <property type="match status" value="1"/>
</dbReference>
<dbReference type="SUPFAM" id="SSF53187">
    <property type="entry name" value="Zn-dependent exopeptidases"/>
    <property type="match status" value="1"/>
</dbReference>
<dbReference type="PANTHER" id="PTHR30404">
    <property type="entry name" value="N-ACETYLMURAMOYL-L-ALANINE AMIDASE"/>
    <property type="match status" value="1"/>
</dbReference>
<keyword evidence="3" id="KW-0378">Hydrolase</keyword>
<dbReference type="Proteomes" id="UP000426027">
    <property type="component" value="Chromosome"/>
</dbReference>
<protein>
    <recommendedName>
        <fullName evidence="2">N-acetylmuramoyl-L-alanine amidase</fullName>
        <ecNumber evidence="2">3.5.1.28</ecNumber>
    </recommendedName>
</protein>
<dbReference type="GO" id="GO:0008745">
    <property type="term" value="F:N-acetylmuramoyl-L-alanine amidase activity"/>
    <property type="evidence" value="ECO:0007669"/>
    <property type="project" value="UniProtKB-EC"/>
</dbReference>
<evidence type="ECO:0000256" key="4">
    <source>
        <dbReference type="SAM" id="SignalP"/>
    </source>
</evidence>
<accession>A0A6I6GG83</accession>
<dbReference type="KEGG" id="fls:GLV81_15890"/>
<dbReference type="InterPro" id="IPR050695">
    <property type="entry name" value="N-acetylmuramoyl_amidase_3"/>
</dbReference>
<dbReference type="Pfam" id="PF11741">
    <property type="entry name" value="AMIN"/>
    <property type="match status" value="1"/>
</dbReference>
<evidence type="ECO:0000256" key="2">
    <source>
        <dbReference type="ARBA" id="ARBA00011901"/>
    </source>
</evidence>
<keyword evidence="7" id="KW-1185">Reference proteome</keyword>
<feature type="domain" description="MurNAc-LAA" evidence="5">
    <location>
        <begin position="268"/>
        <end position="377"/>
    </location>
</feature>
<evidence type="ECO:0000313" key="6">
    <source>
        <dbReference type="EMBL" id="QGW29390.1"/>
    </source>
</evidence>
<reference evidence="6 7" key="1">
    <citation type="submission" date="2019-11" db="EMBL/GenBank/DDBJ databases">
        <authorList>
            <person name="Im W.T."/>
        </authorList>
    </citation>
    <scope>NUCLEOTIDE SEQUENCE [LARGE SCALE GENOMIC DNA]</scope>
    <source>
        <strain evidence="6 7">SB-02</strain>
    </source>
</reference>
<sequence length="384" mass="42888">MKTWISCGFLLLCSSIALAQSAAVITGKLPQLSYSNGADRLGSAKAGYIDTGIVVNVIDSVQGNYTLQLSQHRTAYLAKEFVRFTTDSLPAQPATTESWHVRGGDEYDTVSISLSRKVPYTSWMEIEPTAIYVELYGAQSNTNWITQLQTAKGIASVSWKQTDNDVVQASIRLKQAQHLGYRISYSGKRLQLIIKRKPAHTHLHDMVVAIDAGHGGSNTGASGIATKILEKDYTILFAKELQQLLQKKGIQTIMIRDKDTTIDNKDRLLYLQPLQPDALISFHLNSSSRTTVRGVSTYYKHPAFQPLTQHILSQLLEIDDLPEFGNIGSFNFQLVQPTDYPSCLVEVAFLSNEQDEQLIRSSRFQHNIAQKVYEGLLHWVKALK</sequence>
<dbReference type="Gene3D" id="3.40.630.40">
    <property type="entry name" value="Zn-dependent exopeptidases"/>
    <property type="match status" value="1"/>
</dbReference>
<dbReference type="PANTHER" id="PTHR30404:SF0">
    <property type="entry name" value="N-ACETYLMURAMOYL-L-ALANINE AMIDASE AMIC"/>
    <property type="match status" value="1"/>
</dbReference>
<dbReference type="SMART" id="SM00646">
    <property type="entry name" value="Ami_3"/>
    <property type="match status" value="1"/>
</dbReference>
<feature type="chain" id="PRO_5026095275" description="N-acetylmuramoyl-L-alanine amidase" evidence="4">
    <location>
        <begin position="20"/>
        <end position="384"/>
    </location>
</feature>
<gene>
    <name evidence="6" type="ORF">GLV81_15890</name>
</gene>
<comment type="catalytic activity">
    <reaction evidence="1">
        <text>Hydrolyzes the link between N-acetylmuramoyl residues and L-amino acid residues in certain cell-wall glycopeptides.</text>
        <dbReference type="EC" id="3.5.1.28"/>
    </reaction>
</comment>
<organism evidence="6 7">
    <name type="scientific">Phnomibacter ginsenosidimutans</name>
    <dbReference type="NCBI Taxonomy" id="2676868"/>
    <lineage>
        <taxon>Bacteria</taxon>
        <taxon>Pseudomonadati</taxon>
        <taxon>Bacteroidota</taxon>
        <taxon>Chitinophagia</taxon>
        <taxon>Chitinophagales</taxon>
        <taxon>Chitinophagaceae</taxon>
        <taxon>Phnomibacter</taxon>
    </lineage>
</organism>
<name>A0A6I6GG83_9BACT</name>
<evidence type="ECO:0000313" key="7">
    <source>
        <dbReference type="Proteomes" id="UP000426027"/>
    </source>
</evidence>
<evidence type="ECO:0000256" key="3">
    <source>
        <dbReference type="ARBA" id="ARBA00022801"/>
    </source>
</evidence>
<dbReference type="Pfam" id="PF01520">
    <property type="entry name" value="Amidase_3"/>
    <property type="match status" value="1"/>
</dbReference>
<dbReference type="AlphaFoldDB" id="A0A6I6GG83"/>
<dbReference type="EC" id="3.5.1.28" evidence="2"/>
<evidence type="ECO:0000259" key="5">
    <source>
        <dbReference type="SMART" id="SM00646"/>
    </source>
</evidence>
<proteinExistence type="predicted"/>
<feature type="signal peptide" evidence="4">
    <location>
        <begin position="1"/>
        <end position="19"/>
    </location>
</feature>
<dbReference type="EMBL" id="CP046566">
    <property type="protein sequence ID" value="QGW29390.1"/>
    <property type="molecule type" value="Genomic_DNA"/>
</dbReference>
<dbReference type="InterPro" id="IPR021731">
    <property type="entry name" value="AMIN_dom"/>
</dbReference>
<dbReference type="InterPro" id="IPR002508">
    <property type="entry name" value="MurNAc-LAA_cat"/>
</dbReference>
<dbReference type="GO" id="GO:0030288">
    <property type="term" value="C:outer membrane-bounded periplasmic space"/>
    <property type="evidence" value="ECO:0007669"/>
    <property type="project" value="TreeGrafter"/>
</dbReference>
<dbReference type="GO" id="GO:0009253">
    <property type="term" value="P:peptidoglycan catabolic process"/>
    <property type="evidence" value="ECO:0007669"/>
    <property type="project" value="InterPro"/>
</dbReference>